<organism evidence="12 13">
    <name type="scientific">Cryptosporangium japonicum</name>
    <dbReference type="NCBI Taxonomy" id="80872"/>
    <lineage>
        <taxon>Bacteria</taxon>
        <taxon>Bacillati</taxon>
        <taxon>Actinomycetota</taxon>
        <taxon>Actinomycetes</taxon>
        <taxon>Cryptosporangiales</taxon>
        <taxon>Cryptosporangiaceae</taxon>
        <taxon>Cryptosporangium</taxon>
    </lineage>
</organism>
<dbReference type="InterPro" id="IPR050083">
    <property type="entry name" value="HtpX_protease"/>
</dbReference>
<dbReference type="InterPro" id="IPR001915">
    <property type="entry name" value="Peptidase_M48"/>
</dbReference>
<keyword evidence="5 10" id="KW-0378">Hydrolase</keyword>
<keyword evidence="7" id="KW-1133">Transmembrane helix</keyword>
<dbReference type="PANTHER" id="PTHR43221">
    <property type="entry name" value="PROTEASE HTPX"/>
    <property type="match status" value="1"/>
</dbReference>
<keyword evidence="13" id="KW-1185">Reference proteome</keyword>
<comment type="caution">
    <text evidence="12">The sequence shown here is derived from an EMBL/GenBank/DDBJ whole genome shotgun (WGS) entry which is preliminary data.</text>
</comment>
<dbReference type="RefSeq" id="WP_344653916.1">
    <property type="nucleotide sequence ID" value="NZ_BAAAGX010000037.1"/>
</dbReference>
<comment type="similarity">
    <text evidence="10">Belongs to the peptidase M48 family.</text>
</comment>
<keyword evidence="4" id="KW-0479">Metal-binding</keyword>
<evidence type="ECO:0000256" key="4">
    <source>
        <dbReference type="ARBA" id="ARBA00022723"/>
    </source>
</evidence>
<reference evidence="12 13" key="1">
    <citation type="journal article" date="2019" name="Int. J. Syst. Evol. Microbiol.">
        <title>The Global Catalogue of Microorganisms (GCM) 10K type strain sequencing project: providing services to taxonomists for standard genome sequencing and annotation.</title>
        <authorList>
            <consortium name="The Broad Institute Genomics Platform"/>
            <consortium name="The Broad Institute Genome Sequencing Center for Infectious Disease"/>
            <person name="Wu L."/>
            <person name="Ma J."/>
        </authorList>
    </citation>
    <scope>NUCLEOTIDE SEQUENCE [LARGE SCALE GENOMIC DNA]</scope>
    <source>
        <strain evidence="12 13">JCM 10425</strain>
    </source>
</reference>
<keyword evidence="2 10" id="KW-0645">Protease</keyword>
<keyword evidence="6 10" id="KW-0862">Zinc</keyword>
<evidence type="ECO:0000256" key="3">
    <source>
        <dbReference type="ARBA" id="ARBA00022692"/>
    </source>
</evidence>
<evidence type="ECO:0000256" key="6">
    <source>
        <dbReference type="ARBA" id="ARBA00022833"/>
    </source>
</evidence>
<keyword evidence="9" id="KW-0472">Membrane</keyword>
<evidence type="ECO:0000256" key="10">
    <source>
        <dbReference type="RuleBase" id="RU003983"/>
    </source>
</evidence>
<dbReference type="Proteomes" id="UP001500967">
    <property type="component" value="Unassembled WGS sequence"/>
</dbReference>
<evidence type="ECO:0000313" key="12">
    <source>
        <dbReference type="EMBL" id="GAA0277995.1"/>
    </source>
</evidence>
<name>A0ABN0V6G5_9ACTN</name>
<gene>
    <name evidence="12" type="ORF">GCM10009539_77230</name>
</gene>
<dbReference type="PANTHER" id="PTHR43221:SF3">
    <property type="entry name" value="SLL1280 PROTEIN"/>
    <property type="match status" value="1"/>
</dbReference>
<evidence type="ECO:0000256" key="9">
    <source>
        <dbReference type="ARBA" id="ARBA00023136"/>
    </source>
</evidence>
<feature type="domain" description="Peptidase M48" evidence="11">
    <location>
        <begin position="68"/>
        <end position="263"/>
    </location>
</feature>
<keyword evidence="8 10" id="KW-0482">Metalloprotease</keyword>
<comment type="cofactor">
    <cofactor evidence="10">
        <name>Zn(2+)</name>
        <dbReference type="ChEBI" id="CHEBI:29105"/>
    </cofactor>
    <text evidence="10">Binds 1 zinc ion per subunit.</text>
</comment>
<evidence type="ECO:0000256" key="8">
    <source>
        <dbReference type="ARBA" id="ARBA00023049"/>
    </source>
</evidence>
<dbReference type="Gene3D" id="3.30.2010.10">
    <property type="entry name" value="Metalloproteases ('zincins'), catalytic domain"/>
    <property type="match status" value="1"/>
</dbReference>
<proteinExistence type="inferred from homology"/>
<accession>A0ABN0V6G5</accession>
<evidence type="ECO:0000313" key="13">
    <source>
        <dbReference type="Proteomes" id="UP001500967"/>
    </source>
</evidence>
<evidence type="ECO:0000259" key="11">
    <source>
        <dbReference type="Pfam" id="PF01435"/>
    </source>
</evidence>
<dbReference type="Pfam" id="PF01435">
    <property type="entry name" value="Peptidase_M48"/>
    <property type="match status" value="1"/>
</dbReference>
<protein>
    <submittedName>
        <fullName evidence="12">M48 family metallopeptidase</fullName>
    </submittedName>
</protein>
<evidence type="ECO:0000256" key="1">
    <source>
        <dbReference type="ARBA" id="ARBA00022475"/>
    </source>
</evidence>
<dbReference type="CDD" id="cd07325">
    <property type="entry name" value="M48_Ste24p_like"/>
    <property type="match status" value="1"/>
</dbReference>
<dbReference type="EMBL" id="BAAAGX010000037">
    <property type="protein sequence ID" value="GAA0277995.1"/>
    <property type="molecule type" value="Genomic_DNA"/>
</dbReference>
<evidence type="ECO:0000256" key="5">
    <source>
        <dbReference type="ARBA" id="ARBA00022801"/>
    </source>
</evidence>
<keyword evidence="3" id="KW-0812">Transmembrane</keyword>
<evidence type="ECO:0000256" key="2">
    <source>
        <dbReference type="ARBA" id="ARBA00022670"/>
    </source>
</evidence>
<evidence type="ECO:0000256" key="7">
    <source>
        <dbReference type="ARBA" id="ARBA00022989"/>
    </source>
</evidence>
<sequence length="331" mass="35794">MTIEISTERRRFPGISPRAYEHPADRGALVALRAVPGLPAVLRALSGAVGERRERLLLLASAVKVTSKQFPEVQALRLECAATLEVSPVPEVFVLRNPEPIAMAIGMDTPFLVLSTGLIELLDTDGLRFTIGHEMGHVLSGHAVYRTLLLHLTSASLNLAWFPIGYWGLRAIRLSLEEWFRKSELSCDRAGLLCGQDPAAALRTHALLAGAMSTEPDALVDFLAQAEEYDDAADIRDSILKLGHLSGRSHPLPALRAAELQRWATSAEYTAVLGGEYPRRVDDPDTSFTAEVKAAAGAYRDAVTSSNDPLAKLVTKAGGAVADGLRSFRRP</sequence>
<keyword evidence="1" id="KW-1003">Cell membrane</keyword>